<feature type="compositionally biased region" description="Polar residues" evidence="6">
    <location>
        <begin position="960"/>
        <end position="970"/>
    </location>
</feature>
<evidence type="ECO:0000256" key="6">
    <source>
        <dbReference type="SAM" id="MobiDB-lite"/>
    </source>
</evidence>
<feature type="compositionally biased region" description="Acidic residues" evidence="6">
    <location>
        <begin position="287"/>
        <end position="296"/>
    </location>
</feature>
<keyword evidence="5" id="KW-0539">Nucleus</keyword>
<feature type="compositionally biased region" description="Low complexity" evidence="6">
    <location>
        <begin position="740"/>
        <end position="749"/>
    </location>
</feature>
<feature type="compositionally biased region" description="Pro residues" evidence="6">
    <location>
        <begin position="1049"/>
        <end position="1065"/>
    </location>
</feature>
<dbReference type="InterPro" id="IPR013907">
    <property type="entry name" value="Sds3"/>
</dbReference>
<feature type="compositionally biased region" description="Basic and acidic residues" evidence="6">
    <location>
        <begin position="760"/>
        <end position="774"/>
    </location>
</feature>
<feature type="compositionally biased region" description="Low complexity" evidence="6">
    <location>
        <begin position="1133"/>
        <end position="1146"/>
    </location>
</feature>
<feature type="compositionally biased region" description="Low complexity" evidence="6">
    <location>
        <begin position="41"/>
        <end position="54"/>
    </location>
</feature>
<feature type="compositionally biased region" description="Acidic residues" evidence="6">
    <location>
        <begin position="324"/>
        <end position="347"/>
    </location>
</feature>
<feature type="compositionally biased region" description="Low complexity" evidence="6">
    <location>
        <begin position="870"/>
        <end position="886"/>
    </location>
</feature>
<comment type="subcellular location">
    <subcellularLocation>
        <location evidence="1">Nucleus</location>
    </subcellularLocation>
</comment>
<feature type="compositionally biased region" description="Basic residues" evidence="6">
    <location>
        <begin position="87"/>
        <end position="96"/>
    </location>
</feature>
<dbReference type="eggNOG" id="ENOG502S6Z5">
    <property type="taxonomic scope" value="Eukaryota"/>
</dbReference>
<feature type="region of interest" description="Disordered" evidence="6">
    <location>
        <begin position="509"/>
        <end position="531"/>
    </location>
</feature>
<dbReference type="STRING" id="1109443.G4T9R5"/>
<feature type="compositionally biased region" description="Low complexity" evidence="6">
    <location>
        <begin position="61"/>
        <end position="86"/>
    </location>
</feature>
<feature type="compositionally biased region" description="Low complexity" evidence="6">
    <location>
        <begin position="97"/>
        <end position="113"/>
    </location>
</feature>
<protein>
    <submittedName>
        <fullName evidence="7">Uncharacterized protein</fullName>
    </submittedName>
</protein>
<keyword evidence="3" id="KW-0805">Transcription regulation</keyword>
<dbReference type="SMART" id="SM01401">
    <property type="entry name" value="Sds3"/>
    <property type="match status" value="1"/>
</dbReference>
<organism evidence="7 8">
    <name type="scientific">Serendipita indica (strain DSM 11827)</name>
    <name type="common">Root endophyte fungus</name>
    <name type="synonym">Piriformospora indica</name>
    <dbReference type="NCBI Taxonomy" id="1109443"/>
    <lineage>
        <taxon>Eukaryota</taxon>
        <taxon>Fungi</taxon>
        <taxon>Dikarya</taxon>
        <taxon>Basidiomycota</taxon>
        <taxon>Agaricomycotina</taxon>
        <taxon>Agaricomycetes</taxon>
        <taxon>Sebacinales</taxon>
        <taxon>Serendipitaceae</taxon>
        <taxon>Serendipita</taxon>
    </lineage>
</organism>
<feature type="region of interest" description="Disordered" evidence="6">
    <location>
        <begin position="460"/>
        <end position="479"/>
    </location>
</feature>
<evidence type="ECO:0000256" key="4">
    <source>
        <dbReference type="ARBA" id="ARBA00023163"/>
    </source>
</evidence>
<dbReference type="OMA" id="DFATHAS"/>
<reference evidence="7 8" key="1">
    <citation type="journal article" date="2011" name="PLoS Pathog.">
        <title>Endophytic Life Strategies Decoded by Genome and Transcriptome Analyses of the Mutualistic Root Symbiont Piriformospora indica.</title>
        <authorList>
            <person name="Zuccaro A."/>
            <person name="Lahrmann U."/>
            <person name="Guldener U."/>
            <person name="Langen G."/>
            <person name="Pfiffi S."/>
            <person name="Biedenkopf D."/>
            <person name="Wong P."/>
            <person name="Samans B."/>
            <person name="Grimm C."/>
            <person name="Basiewicz M."/>
            <person name="Murat C."/>
            <person name="Martin F."/>
            <person name="Kogel K.H."/>
        </authorList>
    </citation>
    <scope>NUCLEOTIDE SEQUENCE [LARGE SCALE GENOMIC DNA]</scope>
    <source>
        <strain evidence="7 8">DSM 11827</strain>
    </source>
</reference>
<gene>
    <name evidence="7" type="ORF">PIIN_01925</name>
</gene>
<feature type="compositionally biased region" description="Pro residues" evidence="6">
    <location>
        <begin position="1181"/>
        <end position="1200"/>
    </location>
</feature>
<feature type="compositionally biased region" description="Low complexity" evidence="6">
    <location>
        <begin position="24"/>
        <end position="33"/>
    </location>
</feature>
<evidence type="ECO:0000256" key="5">
    <source>
        <dbReference type="ARBA" id="ARBA00023242"/>
    </source>
</evidence>
<proteinExistence type="predicted"/>
<feature type="compositionally biased region" description="Low complexity" evidence="6">
    <location>
        <begin position="1012"/>
        <end position="1027"/>
    </location>
</feature>
<dbReference type="InParanoid" id="G4T9R5"/>
<dbReference type="GO" id="GO:0005654">
    <property type="term" value="C:nucleoplasm"/>
    <property type="evidence" value="ECO:0007669"/>
    <property type="project" value="UniProtKB-ARBA"/>
</dbReference>
<dbReference type="PANTHER" id="PTHR21964">
    <property type="entry name" value="BREAST CANCER METASTASIS-SUPPRESSOR 1"/>
    <property type="match status" value="1"/>
</dbReference>
<feature type="compositionally biased region" description="Acidic residues" evidence="6">
    <location>
        <begin position="127"/>
        <end position="144"/>
    </location>
</feature>
<feature type="compositionally biased region" description="Basic and acidic residues" evidence="6">
    <location>
        <begin position="935"/>
        <end position="947"/>
    </location>
</feature>
<dbReference type="Proteomes" id="UP000007148">
    <property type="component" value="Unassembled WGS sequence"/>
</dbReference>
<feature type="compositionally biased region" description="Polar residues" evidence="6">
    <location>
        <begin position="690"/>
        <end position="703"/>
    </location>
</feature>
<dbReference type="EMBL" id="CAFZ01000025">
    <property type="protein sequence ID" value="CCA68058.1"/>
    <property type="molecule type" value="Genomic_DNA"/>
</dbReference>
<dbReference type="OrthoDB" id="20886at2759"/>
<feature type="compositionally biased region" description="Gly residues" evidence="6">
    <location>
        <begin position="173"/>
        <end position="182"/>
    </location>
</feature>
<feature type="compositionally biased region" description="Basic and acidic residues" evidence="6">
    <location>
        <begin position="977"/>
        <end position="1005"/>
    </location>
</feature>
<keyword evidence="8" id="KW-1185">Reference proteome</keyword>
<feature type="compositionally biased region" description="Basic residues" evidence="6">
    <location>
        <begin position="853"/>
        <end position="869"/>
    </location>
</feature>
<feature type="region of interest" description="Disordered" evidence="6">
    <location>
        <begin position="1"/>
        <end position="351"/>
    </location>
</feature>
<sequence>MSEEFSDDLSDPTPSPSPVPSPSKPTNARRGTAGTTGAGRGKPSSSASNSRPAALTHRKSTSAASAAAAQTTTHSRTHSLANSSNSHSKKTSKKKANAASGSSSSNKLHSNSPADDEDGSELSPVPSEEEKEEEEEEEEEEDDEHGGFASNTRPVRPGGRATRQTSAASMRGRGVGRSGLGRGVIPAPMWEWAKKKNYKKAKASTDEDENTDDDEAEQASNPDDQVVQTGKTSRASQDADQHADAQDEVPAEDEDEHAALEDDPMENATKANSEEEAEDQEKSEGEKSDEDEEDEKAIEKMTIPLVKVEPPPSAVLPSALLPDGQEDEHQDDDDENAEEEGDGEDLQSADRQPALDALAILELKFALLRQRIYQDKMDELGKEEQMIQNGTHPEMLHTISELEKRRDKRIVLAEKRRKKDMELAVAVTKDEVQAELITETSRKRRRVERERRALLDPFRSTLNSFPSEPPRPSSREPVRPSMKTIVSVALKHPYARLPNLVATTSNGIDATKGSKSATTNGVAAGSNGKSAQQAMPSLSQLGEFDIQDDLDLLRSYKRGFTEPDAGLQGLPPGASSGAPLSNASNAPGVAAGGNEYPRYSLNPSSAAGYDTDPSREPQYADHSGGYQGYPGHGTQRPPGMNGSGRERESRKHHTHNFGQLPSSAYNTPTGPQHRQPADSNSYPSPGLGLQNMQRPPENLSSGISAGMPVLPPAPSTLPSSSAGNKHHHHHHHHHHPAPASSTVGGTTSHHSQHPSLSIEPVRRERDSSLSREKTYSSAANAVGMGVVAPNSSYVPQTSAGAAVAVAAGHMPPTGRVHSHSISHYHHQSSHGHAHSQSVGHTHSSRQRAEGHSHSHTHTMQVHHHSHSHTHGSSAPGGAPASGSSHAHVIHNHGHSTMAPPPQTPPAQYREGISTGGAYRGESKSRGSTTTSSKRNRQEDANWKRSGYEEDAQPSAGLHPSLSQSGYPSGQTTSASARRRDSWSDREETERMRDRERARDREKDKLYSQSQPGGMMSISSLSGSAAAGQYPTTTRDSHASRYAYGSGPGYSPPNHPRRSSPPPTLPAAPSTMGRYAHPVTGTRQSPANEGVDVPGSHAEAASHSPTSSLNPPGFNPWSAGPRSTTSTVAPRPYSATSSPAVTAASSTLGGSKITPPLPSASTATSTSASTILPRMVSTSPVLPRPPTAPPRPSISPAPRPPSSSSIHAILQPPRREKGSNIMSPQPLAPLVGVTPKGEKGESMDIDQPPSAPLPFTLPPLSNDGNK</sequence>
<evidence type="ECO:0000256" key="2">
    <source>
        <dbReference type="ARBA" id="ARBA00022491"/>
    </source>
</evidence>
<evidence type="ECO:0000256" key="1">
    <source>
        <dbReference type="ARBA" id="ARBA00004123"/>
    </source>
</evidence>
<feature type="region of interest" description="Disordered" evidence="6">
    <location>
        <begin position="810"/>
        <end position="1265"/>
    </location>
</feature>
<feature type="compositionally biased region" description="Basic residues" evidence="6">
    <location>
        <begin position="816"/>
        <end position="833"/>
    </location>
</feature>
<dbReference type="HOGENOM" id="CLU_264442_0_0_1"/>
<feature type="region of interest" description="Disordered" evidence="6">
    <location>
        <begin position="562"/>
        <end position="775"/>
    </location>
</feature>
<dbReference type="Pfam" id="PF08598">
    <property type="entry name" value="Sds3"/>
    <property type="match status" value="1"/>
</dbReference>
<feature type="compositionally biased region" description="Acidic residues" evidence="6">
    <location>
        <begin position="246"/>
        <end position="265"/>
    </location>
</feature>
<feature type="compositionally biased region" description="Acidic residues" evidence="6">
    <location>
        <begin position="1"/>
        <end position="10"/>
    </location>
</feature>
<dbReference type="AlphaFoldDB" id="G4T9R5"/>
<comment type="caution">
    <text evidence="7">The sequence shown here is derived from an EMBL/GenBank/DDBJ whole genome shotgun (WGS) entry which is preliminary data.</text>
</comment>
<feature type="compositionally biased region" description="Low complexity" evidence="6">
    <location>
        <begin position="1158"/>
        <end position="1172"/>
    </location>
</feature>
<evidence type="ECO:0000256" key="3">
    <source>
        <dbReference type="ARBA" id="ARBA00023015"/>
    </source>
</evidence>
<feature type="compositionally biased region" description="Acidic residues" evidence="6">
    <location>
        <begin position="206"/>
        <end position="217"/>
    </location>
</feature>
<accession>G4T9R5</accession>
<feature type="compositionally biased region" description="Polar residues" evidence="6">
    <location>
        <begin position="218"/>
        <end position="234"/>
    </location>
</feature>
<name>G4T9R5_SERID</name>
<keyword evidence="4" id="KW-0804">Transcription</keyword>
<feature type="compositionally biased region" description="Polar residues" evidence="6">
    <location>
        <begin position="656"/>
        <end position="683"/>
    </location>
</feature>
<feature type="compositionally biased region" description="Pro residues" evidence="6">
    <location>
        <begin position="13"/>
        <end position="23"/>
    </location>
</feature>
<dbReference type="GO" id="GO:0010468">
    <property type="term" value="P:regulation of gene expression"/>
    <property type="evidence" value="ECO:0007669"/>
    <property type="project" value="UniProtKB-ARBA"/>
</dbReference>
<evidence type="ECO:0000313" key="7">
    <source>
        <dbReference type="EMBL" id="CCA68058.1"/>
    </source>
</evidence>
<evidence type="ECO:0000313" key="8">
    <source>
        <dbReference type="Proteomes" id="UP000007148"/>
    </source>
</evidence>
<feature type="compositionally biased region" description="Basic residues" evidence="6">
    <location>
        <begin position="724"/>
        <end position="736"/>
    </location>
</feature>
<keyword evidence="2" id="KW-0678">Repressor</keyword>